<reference evidence="1" key="1">
    <citation type="submission" date="2022-10" db="EMBL/GenBank/DDBJ databases">
        <title>Culturing micro-colonial fungi from biological soil crusts in the Mojave desert and describing Neophaeococcomyces mojavensis, and introducing the new genera and species Taxawa tesnikishii.</title>
        <authorList>
            <person name="Kurbessoian T."/>
            <person name="Stajich J.E."/>
        </authorList>
    </citation>
    <scope>NUCLEOTIDE SEQUENCE</scope>
    <source>
        <strain evidence="1">TK_41</strain>
    </source>
</reference>
<dbReference type="AlphaFoldDB" id="A0AA38XCX4"/>
<protein>
    <submittedName>
        <fullName evidence="1">Uncharacterized protein</fullName>
    </submittedName>
</protein>
<dbReference type="EMBL" id="JAPDRK010000007">
    <property type="protein sequence ID" value="KAJ9610841.1"/>
    <property type="molecule type" value="Genomic_DNA"/>
</dbReference>
<gene>
    <name evidence="1" type="ORF">H2200_005618</name>
</gene>
<name>A0AA38XCX4_9EURO</name>
<evidence type="ECO:0000313" key="1">
    <source>
        <dbReference type="EMBL" id="KAJ9610841.1"/>
    </source>
</evidence>
<dbReference type="Proteomes" id="UP001172673">
    <property type="component" value="Unassembled WGS sequence"/>
</dbReference>
<sequence>MSWEHTRGGREKEAPEHLRIVDIHSPVPEEYFKDRYSSTRHYSLTNFNLISYGARAELGLSKRAYRERVHSIGGYTELNSAVVLEWHFRSHNSEPGQPLRTHGAMFYVLPPETDAKFDCILGRPWIEEHWVDFIAQVELNRRKEVA</sequence>
<evidence type="ECO:0000313" key="2">
    <source>
        <dbReference type="Proteomes" id="UP001172673"/>
    </source>
</evidence>
<keyword evidence="2" id="KW-1185">Reference proteome</keyword>
<proteinExistence type="predicted"/>
<comment type="caution">
    <text evidence="1">The sequence shown here is derived from an EMBL/GenBank/DDBJ whole genome shotgun (WGS) entry which is preliminary data.</text>
</comment>
<accession>A0AA38XCX4</accession>
<organism evidence="1 2">
    <name type="scientific">Cladophialophora chaetospira</name>
    <dbReference type="NCBI Taxonomy" id="386627"/>
    <lineage>
        <taxon>Eukaryota</taxon>
        <taxon>Fungi</taxon>
        <taxon>Dikarya</taxon>
        <taxon>Ascomycota</taxon>
        <taxon>Pezizomycotina</taxon>
        <taxon>Eurotiomycetes</taxon>
        <taxon>Chaetothyriomycetidae</taxon>
        <taxon>Chaetothyriales</taxon>
        <taxon>Herpotrichiellaceae</taxon>
        <taxon>Cladophialophora</taxon>
    </lineage>
</organism>